<dbReference type="PANTHER" id="PTHR43603">
    <property type="entry name" value="COBW DOMAIN-CONTAINING PROTEIN DDB_G0274527"/>
    <property type="match status" value="1"/>
</dbReference>
<feature type="domain" description="CobW C-terminal" evidence="1">
    <location>
        <begin position="240"/>
        <end position="331"/>
    </location>
</feature>
<dbReference type="AlphaFoldDB" id="A0A542ZRT0"/>
<protein>
    <submittedName>
        <fullName evidence="2">G3E family GTPase</fullName>
    </submittedName>
</protein>
<reference evidence="2 3" key="1">
    <citation type="submission" date="2019-06" db="EMBL/GenBank/DDBJ databases">
        <title>Sequencing the genomes of 1000 actinobacteria strains.</title>
        <authorList>
            <person name="Klenk H.-P."/>
        </authorList>
    </citation>
    <scope>NUCLEOTIDE SEQUENCE [LARGE SCALE GENOMIC DNA]</scope>
    <source>
        <strain evidence="2 3">DSM 8251</strain>
    </source>
</reference>
<dbReference type="Pfam" id="PF07683">
    <property type="entry name" value="CobW_C"/>
    <property type="match status" value="1"/>
</dbReference>
<dbReference type="Gene3D" id="3.40.50.300">
    <property type="entry name" value="P-loop containing nucleotide triphosphate hydrolases"/>
    <property type="match status" value="1"/>
</dbReference>
<accession>A0A542ZRT0</accession>
<dbReference type="EMBL" id="VFOR01000001">
    <property type="protein sequence ID" value="TQL63064.1"/>
    <property type="molecule type" value="Genomic_DNA"/>
</dbReference>
<dbReference type="PANTHER" id="PTHR43603:SF1">
    <property type="entry name" value="ZINC-REGULATED GTPASE METALLOPROTEIN ACTIVATOR 1"/>
    <property type="match status" value="1"/>
</dbReference>
<gene>
    <name evidence="2" type="ORF">FB460_0864</name>
</gene>
<evidence type="ECO:0000313" key="3">
    <source>
        <dbReference type="Proteomes" id="UP000316196"/>
    </source>
</evidence>
<evidence type="ECO:0000259" key="1">
    <source>
        <dbReference type="SMART" id="SM00833"/>
    </source>
</evidence>
<dbReference type="InterPro" id="IPR011629">
    <property type="entry name" value="CobW-like_C"/>
</dbReference>
<evidence type="ECO:0000313" key="2">
    <source>
        <dbReference type="EMBL" id="TQL63064.1"/>
    </source>
</evidence>
<name>A0A542ZRT0_9ACTN</name>
<comment type="caution">
    <text evidence="2">The sequence shown here is derived from an EMBL/GenBank/DDBJ whole genome shotgun (WGS) entry which is preliminary data.</text>
</comment>
<dbReference type="InterPro" id="IPR027417">
    <property type="entry name" value="P-loop_NTPase"/>
</dbReference>
<dbReference type="Pfam" id="PF02492">
    <property type="entry name" value="cobW"/>
    <property type="match status" value="1"/>
</dbReference>
<dbReference type="RefSeq" id="WP_142092828.1">
    <property type="nucleotide sequence ID" value="NZ_BAAAMD010000001.1"/>
</dbReference>
<dbReference type="InterPro" id="IPR051927">
    <property type="entry name" value="Zn_Chap_cDPG_Synth"/>
</dbReference>
<dbReference type="SUPFAM" id="SSF90002">
    <property type="entry name" value="Hypothetical protein YjiA, C-terminal domain"/>
    <property type="match status" value="1"/>
</dbReference>
<dbReference type="Proteomes" id="UP000316196">
    <property type="component" value="Unassembled WGS sequence"/>
</dbReference>
<sequence>MTLVVIVSAIDRVARECGVMSLLMGLPDAVLVRHELTPDEEGEGGTVRRTVSDDSGLVEDDTAHLEHACLSCTAREDIVPTLRRLAEVGTWQTIVLALPLAAAPEPLVWQISEAVEHSFLPVRIASVLSVVDEQTVAQDAFGDDLLAERGLGLGGRDHRSVAEALMEQVDYSDLVCTLDPPRGGQIAALRHLVPEERYAEVLSAINPMRLLHMKHDMRGAKRRLDPVRTPPRHVPEIEGFWSREFVSERPFHPGRLMNDLELLGVGPVRIRGCFHLPTRPATVCVLTAAGSQVALGSGGQWAQRRPSTRLVVQGHGEEALGRVQRAFDDLLMTDFEMRELDRWRDIDDQLDDWFGPEAREVG</sequence>
<keyword evidence="3" id="KW-1185">Reference proteome</keyword>
<dbReference type="SMART" id="SM00833">
    <property type="entry name" value="CobW_C"/>
    <property type="match status" value="1"/>
</dbReference>
<proteinExistence type="predicted"/>
<organism evidence="2 3">
    <name type="scientific">Propioniferax innocua</name>
    <dbReference type="NCBI Taxonomy" id="1753"/>
    <lineage>
        <taxon>Bacteria</taxon>
        <taxon>Bacillati</taxon>
        <taxon>Actinomycetota</taxon>
        <taxon>Actinomycetes</taxon>
        <taxon>Propionibacteriales</taxon>
        <taxon>Propionibacteriaceae</taxon>
        <taxon>Propioniferax</taxon>
    </lineage>
</organism>
<dbReference type="InterPro" id="IPR003495">
    <property type="entry name" value="CobW/HypB/UreG_nucleotide-bd"/>
</dbReference>
<dbReference type="OrthoDB" id="9808822at2"/>